<evidence type="ECO:0000256" key="1">
    <source>
        <dbReference type="SAM" id="MobiDB-lite"/>
    </source>
</evidence>
<feature type="region of interest" description="Disordered" evidence="1">
    <location>
        <begin position="36"/>
        <end position="57"/>
    </location>
</feature>
<dbReference type="Proteomes" id="UP000070258">
    <property type="component" value="Unassembled WGS sequence"/>
</dbReference>
<evidence type="ECO:0000313" key="3">
    <source>
        <dbReference type="Proteomes" id="UP000070258"/>
    </source>
</evidence>
<sequence length="120" mass="13317">MRLFCRKSPPTKRFEIFVDPSSRLCQVLTSLVDKGSSLRSTRRPSADQTSPGSVSQCIRFSSRNAGSTSPKRFLIVPHTSANTSWREHCEAGLFTTVMPGPLENQSETMSDMIWVTPPSP</sequence>
<feature type="compositionally biased region" description="Polar residues" evidence="1">
    <location>
        <begin position="46"/>
        <end position="57"/>
    </location>
</feature>
<accession>A0A138A7Y6</accession>
<dbReference type="EMBL" id="LSRF01000056">
    <property type="protein sequence ID" value="KXP06487.1"/>
    <property type="molecule type" value="Genomic_DNA"/>
</dbReference>
<protein>
    <submittedName>
        <fullName evidence="2">Uncharacterized protein</fullName>
    </submittedName>
</protein>
<dbReference type="AlphaFoldDB" id="A0A138A7Y6"/>
<comment type="caution">
    <text evidence="2">The sequence shown here is derived from an EMBL/GenBank/DDBJ whole genome shotgun (WGS) entry which is preliminary data.</text>
</comment>
<name>A0A138A7Y6_9ACTN</name>
<gene>
    <name evidence="2" type="ORF">AXK60_10395</name>
</gene>
<evidence type="ECO:0000313" key="2">
    <source>
        <dbReference type="EMBL" id="KXP06487.1"/>
    </source>
</evidence>
<proteinExistence type="predicted"/>
<reference evidence="3" key="1">
    <citation type="submission" date="2016-02" db="EMBL/GenBank/DDBJ databases">
        <authorList>
            <person name="Wen L."/>
            <person name="He K."/>
            <person name="Yang H."/>
        </authorList>
    </citation>
    <scope>NUCLEOTIDE SEQUENCE [LARGE SCALE GENOMIC DNA]</scope>
    <source>
        <strain evidence="3">JCM 15929</strain>
    </source>
</reference>
<organism evidence="2 3">
    <name type="scientific">Tsukamurella pseudospumae</name>
    <dbReference type="NCBI Taxonomy" id="239498"/>
    <lineage>
        <taxon>Bacteria</taxon>
        <taxon>Bacillati</taxon>
        <taxon>Actinomycetota</taxon>
        <taxon>Actinomycetes</taxon>
        <taxon>Mycobacteriales</taxon>
        <taxon>Tsukamurellaceae</taxon>
        <taxon>Tsukamurella</taxon>
    </lineage>
</organism>